<name>A0A852UZ73_9ACTN</name>
<dbReference type="EMBL" id="JACCCO010000001">
    <property type="protein sequence ID" value="NYF40324.1"/>
    <property type="molecule type" value="Genomic_DNA"/>
</dbReference>
<accession>A0A852UZ73</accession>
<keyword evidence="2" id="KW-1185">Reference proteome</keyword>
<dbReference type="Proteomes" id="UP000576393">
    <property type="component" value="Unassembled WGS sequence"/>
</dbReference>
<evidence type="ECO:0000313" key="1">
    <source>
        <dbReference type="EMBL" id="NYF40324.1"/>
    </source>
</evidence>
<dbReference type="AlphaFoldDB" id="A0A852UZ73"/>
<protein>
    <submittedName>
        <fullName evidence="1">Uncharacterized protein</fullName>
    </submittedName>
</protein>
<comment type="caution">
    <text evidence="1">The sequence shown here is derived from an EMBL/GenBank/DDBJ whole genome shotgun (WGS) entry which is preliminary data.</text>
</comment>
<proteinExistence type="predicted"/>
<sequence length="61" mass="6607">MLDVTKVFGLAEVGSGHRDSVASGRALEHVGYPTDRKPSVSWRGVGDGIRIMRGRAHFSRA</sequence>
<organism evidence="1 2">
    <name type="scientific">Streptosporangium sandarakinum</name>
    <dbReference type="NCBI Taxonomy" id="1260955"/>
    <lineage>
        <taxon>Bacteria</taxon>
        <taxon>Bacillati</taxon>
        <taxon>Actinomycetota</taxon>
        <taxon>Actinomycetes</taxon>
        <taxon>Streptosporangiales</taxon>
        <taxon>Streptosporangiaceae</taxon>
        <taxon>Streptosporangium</taxon>
    </lineage>
</organism>
<evidence type="ECO:0000313" key="2">
    <source>
        <dbReference type="Proteomes" id="UP000576393"/>
    </source>
</evidence>
<gene>
    <name evidence="1" type="ORF">HDA43_002483</name>
</gene>
<reference evidence="1 2" key="1">
    <citation type="submission" date="2020-07" db="EMBL/GenBank/DDBJ databases">
        <title>Sequencing the genomes of 1000 actinobacteria strains.</title>
        <authorList>
            <person name="Klenk H.-P."/>
        </authorList>
    </citation>
    <scope>NUCLEOTIDE SEQUENCE [LARGE SCALE GENOMIC DNA]</scope>
    <source>
        <strain evidence="1 2">DSM 45763</strain>
    </source>
</reference>